<keyword evidence="7" id="KW-1185">Reference proteome</keyword>
<protein>
    <submittedName>
        <fullName evidence="6">Nuclear pore complex protein NUP205</fullName>
    </submittedName>
</protein>
<gene>
    <name evidence="6" type="ORF">Pyn_02441</name>
</gene>
<sequence>MKRQITFSLLFSLVIAFISDGLSAVPDKASVLSHDASFRHEFHEIVMAAGNDPNVQGFVDSTRLAWAVHLMLIQDAITARDTISSASSSDLGYLQSCLEAIFSNNVFQFILDKVLRTAAYQNDDEDMIYMYNAYLHKLITCFLSYPLARDKVKESKERAMSILSPYRMAGSHDSNLTSPQVSETGPLPFVSLLEFVSEIYQKEPELLSGNDVLWTFVNFAGEDHTNFQTLVAFLNMLSTLASSEEGASKVFELLQGKVFRSVGWSTLFDCLSIYDEKLKQSLQTAGAMLLEFPEGDAKALVAYLNDLQKVVENENPLERKNWFSDIEPLFKLLGYENVPPYVKQGENNILQQYLISEERDLSDRGRRFIGIFRFIYDHDFRPFPQRAYTNPCEKWQSVVACLQHFHMILSMYDINEDDIDVVADRSQLSTVTQPSPLQMQLPILELLKVCAYSSFCSFVLFN</sequence>
<comment type="subcellular location">
    <subcellularLocation>
        <location evidence="1">Nucleus</location>
    </subcellularLocation>
</comment>
<evidence type="ECO:0000313" key="6">
    <source>
        <dbReference type="EMBL" id="PQM40876.1"/>
    </source>
</evidence>
<keyword evidence="5" id="KW-0732">Signal</keyword>
<dbReference type="EMBL" id="PJQY01003018">
    <property type="protein sequence ID" value="PQM40876.1"/>
    <property type="molecule type" value="Genomic_DNA"/>
</dbReference>
<dbReference type="PANTHER" id="PTHR31344">
    <property type="entry name" value="NUCLEAR PORE COMPLEX PROTEIN NUP205"/>
    <property type="match status" value="1"/>
</dbReference>
<dbReference type="PANTHER" id="PTHR31344:SF0">
    <property type="entry name" value="NUCLEAR PORE COMPLEX PROTEIN NUP205"/>
    <property type="match status" value="1"/>
</dbReference>
<dbReference type="STRING" id="2094558.A0A314UVP9"/>
<reference evidence="6 7" key="1">
    <citation type="submission" date="2018-02" db="EMBL/GenBank/DDBJ databases">
        <title>Draft genome of wild Prunus yedoensis var. nudiflora.</title>
        <authorList>
            <person name="Baek S."/>
            <person name="Kim J.-H."/>
            <person name="Choi K."/>
            <person name="Kim G.-B."/>
            <person name="Cho A."/>
            <person name="Jang H."/>
            <person name="Shin C.-H."/>
            <person name="Yu H.-J."/>
            <person name="Mun J.-H."/>
        </authorList>
    </citation>
    <scope>NUCLEOTIDE SEQUENCE [LARGE SCALE GENOMIC DNA]</scope>
    <source>
        <strain evidence="7">cv. Jeju island</strain>
        <tissue evidence="6">Leaf</tissue>
    </source>
</reference>
<dbReference type="AlphaFoldDB" id="A0A314UVP9"/>
<accession>A0A314UVP9</accession>
<evidence type="ECO:0000256" key="5">
    <source>
        <dbReference type="SAM" id="SignalP"/>
    </source>
</evidence>
<dbReference type="InterPro" id="IPR021827">
    <property type="entry name" value="Nup186/Nup192/Nup205"/>
</dbReference>
<dbReference type="Pfam" id="PF11894">
    <property type="entry name" value="Nup192"/>
    <property type="match status" value="1"/>
</dbReference>
<evidence type="ECO:0000256" key="4">
    <source>
        <dbReference type="ARBA" id="ARBA00023242"/>
    </source>
</evidence>
<proteinExistence type="inferred from homology"/>
<evidence type="ECO:0000313" key="7">
    <source>
        <dbReference type="Proteomes" id="UP000250321"/>
    </source>
</evidence>
<dbReference type="GO" id="GO:0005643">
    <property type="term" value="C:nuclear pore"/>
    <property type="evidence" value="ECO:0007669"/>
    <property type="project" value="InterPro"/>
</dbReference>
<keyword evidence="4" id="KW-0539">Nucleus</keyword>
<comment type="caution">
    <text evidence="6">The sequence shown here is derived from an EMBL/GenBank/DDBJ whole genome shotgun (WGS) entry which is preliminary data.</text>
</comment>
<evidence type="ECO:0000256" key="2">
    <source>
        <dbReference type="ARBA" id="ARBA00005892"/>
    </source>
</evidence>
<evidence type="ECO:0000256" key="1">
    <source>
        <dbReference type="ARBA" id="ARBA00004123"/>
    </source>
</evidence>
<name>A0A314UVP9_PRUYE</name>
<feature type="signal peptide" evidence="5">
    <location>
        <begin position="1"/>
        <end position="24"/>
    </location>
</feature>
<dbReference type="Proteomes" id="UP000250321">
    <property type="component" value="Unassembled WGS sequence"/>
</dbReference>
<feature type="chain" id="PRO_5016399582" evidence="5">
    <location>
        <begin position="25"/>
        <end position="462"/>
    </location>
</feature>
<comment type="similarity">
    <text evidence="2">Belongs to the NUP186/NUP192/NUP205 family.</text>
</comment>
<organism evidence="6 7">
    <name type="scientific">Prunus yedoensis var. nudiflora</name>
    <dbReference type="NCBI Taxonomy" id="2094558"/>
    <lineage>
        <taxon>Eukaryota</taxon>
        <taxon>Viridiplantae</taxon>
        <taxon>Streptophyta</taxon>
        <taxon>Embryophyta</taxon>
        <taxon>Tracheophyta</taxon>
        <taxon>Spermatophyta</taxon>
        <taxon>Magnoliopsida</taxon>
        <taxon>eudicotyledons</taxon>
        <taxon>Gunneridae</taxon>
        <taxon>Pentapetalae</taxon>
        <taxon>rosids</taxon>
        <taxon>fabids</taxon>
        <taxon>Rosales</taxon>
        <taxon>Rosaceae</taxon>
        <taxon>Amygdaloideae</taxon>
        <taxon>Amygdaleae</taxon>
        <taxon>Prunus</taxon>
    </lineage>
</organism>
<dbReference type="OrthoDB" id="2019644at2759"/>
<keyword evidence="3" id="KW-0813">Transport</keyword>
<evidence type="ECO:0000256" key="3">
    <source>
        <dbReference type="ARBA" id="ARBA00022448"/>
    </source>
</evidence>